<keyword evidence="4" id="KW-1185">Reference proteome</keyword>
<evidence type="ECO:0000256" key="1">
    <source>
        <dbReference type="ARBA" id="ARBA00022679"/>
    </source>
</evidence>
<dbReference type="PANTHER" id="PTHR10291:SF0">
    <property type="entry name" value="DEHYDRODOLICHYL DIPHOSPHATE SYNTHASE 2"/>
    <property type="match status" value="1"/>
</dbReference>
<comment type="cofactor">
    <cofactor evidence="2">
        <name>Mg(2+)</name>
        <dbReference type="ChEBI" id="CHEBI:18420"/>
    </cofactor>
    <text evidence="2">Binds 2 magnesium ions per subunit.</text>
</comment>
<dbReference type="GO" id="GO:0008834">
    <property type="term" value="F:ditrans,polycis-undecaprenyl-diphosphate synthase [(2E,6E)-farnesyl-diphosphate specific] activity"/>
    <property type="evidence" value="ECO:0007669"/>
    <property type="project" value="UniProtKB-UniRule"/>
</dbReference>
<dbReference type="PROSITE" id="PS01066">
    <property type="entry name" value="UPP_SYNTHASE"/>
    <property type="match status" value="1"/>
</dbReference>
<organism evidence="3 4">
    <name type="scientific">Legionella busanensis</name>
    <dbReference type="NCBI Taxonomy" id="190655"/>
    <lineage>
        <taxon>Bacteria</taxon>
        <taxon>Pseudomonadati</taxon>
        <taxon>Pseudomonadota</taxon>
        <taxon>Gammaproteobacteria</taxon>
        <taxon>Legionellales</taxon>
        <taxon>Legionellaceae</taxon>
        <taxon>Legionella</taxon>
    </lineage>
</organism>
<dbReference type="AlphaFoldDB" id="A0A378JRM7"/>
<evidence type="ECO:0000313" key="3">
    <source>
        <dbReference type="EMBL" id="STX50792.1"/>
    </source>
</evidence>
<gene>
    <name evidence="3" type="primary">uppS_2</name>
    <name evidence="2" type="synonym">uppS</name>
    <name evidence="3" type="ORF">NCTC13316_00880</name>
</gene>
<dbReference type="Gene3D" id="3.40.1180.10">
    <property type="entry name" value="Decaprenyl diphosphate synthase-like"/>
    <property type="match status" value="1"/>
</dbReference>
<reference evidence="3 4" key="1">
    <citation type="submission" date="2018-06" db="EMBL/GenBank/DDBJ databases">
        <authorList>
            <consortium name="Pathogen Informatics"/>
            <person name="Doyle S."/>
        </authorList>
    </citation>
    <scope>NUCLEOTIDE SEQUENCE [LARGE SCALE GENOMIC DNA]</scope>
    <source>
        <strain evidence="3 4">NCTC13316</strain>
    </source>
</reference>
<dbReference type="GO" id="GO:0000287">
    <property type="term" value="F:magnesium ion binding"/>
    <property type="evidence" value="ECO:0007669"/>
    <property type="project" value="UniProtKB-UniRule"/>
</dbReference>
<comment type="catalytic activity">
    <reaction evidence="2">
        <text>8 isopentenyl diphosphate + (2E,6E)-farnesyl diphosphate = di-trans,octa-cis-undecaprenyl diphosphate + 8 diphosphate</text>
        <dbReference type="Rhea" id="RHEA:27551"/>
        <dbReference type="ChEBI" id="CHEBI:33019"/>
        <dbReference type="ChEBI" id="CHEBI:58405"/>
        <dbReference type="ChEBI" id="CHEBI:128769"/>
        <dbReference type="ChEBI" id="CHEBI:175763"/>
        <dbReference type="EC" id="2.5.1.31"/>
    </reaction>
</comment>
<feature type="active site" evidence="2">
    <location>
        <position position="12"/>
    </location>
</feature>
<keyword evidence="2" id="KW-0573">Peptidoglycan synthesis</keyword>
<dbReference type="HAMAP" id="MF_01139">
    <property type="entry name" value="ISPT"/>
    <property type="match status" value="1"/>
</dbReference>
<dbReference type="InterPro" id="IPR036424">
    <property type="entry name" value="UPP_synth-like_sf"/>
</dbReference>
<dbReference type="NCBIfam" id="TIGR00055">
    <property type="entry name" value="uppS"/>
    <property type="match status" value="1"/>
</dbReference>
<accession>A0A378JRM7</accession>
<name>A0A378JRM7_9GAMM</name>
<dbReference type="FunFam" id="3.40.1180.10:FF:000001">
    <property type="entry name" value="(2E,6E)-farnesyl-diphosphate-specific ditrans,polycis-undecaprenyl-diphosphate synthase"/>
    <property type="match status" value="1"/>
</dbReference>
<evidence type="ECO:0000256" key="2">
    <source>
        <dbReference type="HAMAP-Rule" id="MF_01139"/>
    </source>
</evidence>
<protein>
    <recommendedName>
        <fullName evidence="2">Ditrans,polycis-undecaprenyl-diphosphate synthase ((2E,6E)-farnesyl-diphosphate specific)</fullName>
        <ecNumber evidence="2">2.5.1.31</ecNumber>
    </recommendedName>
    <alternativeName>
        <fullName evidence="2">Ditrans,polycis-undecaprenylcistransferase</fullName>
    </alternativeName>
    <alternativeName>
        <fullName evidence="2">Undecaprenyl diphosphate synthase</fullName>
        <shortName evidence="2">UDS</shortName>
    </alternativeName>
    <alternativeName>
        <fullName evidence="2">Undecaprenyl pyrophosphate synthase</fullName>
        <shortName evidence="2">UPP synthase</shortName>
    </alternativeName>
</protein>
<dbReference type="RefSeq" id="WP_115330477.1">
    <property type="nucleotide sequence ID" value="NZ_CAAAHP010000007.1"/>
</dbReference>
<dbReference type="GO" id="GO:0009252">
    <property type="term" value="P:peptidoglycan biosynthetic process"/>
    <property type="evidence" value="ECO:0007669"/>
    <property type="project" value="UniProtKB-UniRule"/>
</dbReference>
<comment type="similarity">
    <text evidence="2">Belongs to the UPP synthase family.</text>
</comment>
<evidence type="ECO:0000313" key="4">
    <source>
        <dbReference type="Proteomes" id="UP000254794"/>
    </source>
</evidence>
<feature type="binding site" evidence="2">
    <location>
        <position position="12"/>
    </location>
    <ligand>
        <name>Mg(2+)</name>
        <dbReference type="ChEBI" id="CHEBI:18420"/>
    </ligand>
</feature>
<dbReference type="Proteomes" id="UP000254794">
    <property type="component" value="Unassembled WGS sequence"/>
</dbReference>
<dbReference type="InterPro" id="IPR001441">
    <property type="entry name" value="UPP_synth-like"/>
</dbReference>
<dbReference type="EC" id="2.5.1.31" evidence="2"/>
<feature type="binding site" evidence="2">
    <location>
        <begin position="13"/>
        <end position="16"/>
    </location>
    <ligand>
        <name>substrate</name>
    </ligand>
</feature>
<feature type="binding site" evidence="2">
    <location>
        <begin position="187"/>
        <end position="189"/>
    </location>
    <ligand>
        <name>substrate</name>
    </ligand>
</feature>
<keyword evidence="2" id="KW-0961">Cell wall biogenesis/degradation</keyword>
<comment type="subunit">
    <text evidence="2">Homodimer.</text>
</comment>
<feature type="binding site" evidence="2">
    <location>
        <begin position="57"/>
        <end position="59"/>
    </location>
    <ligand>
        <name>substrate</name>
    </ligand>
</feature>
<feature type="binding site" evidence="2">
    <location>
        <position position="200"/>
    </location>
    <ligand>
        <name>Mg(2+)</name>
        <dbReference type="ChEBI" id="CHEBI:18420"/>
    </ligand>
</feature>
<dbReference type="InterPro" id="IPR018520">
    <property type="entry name" value="UPP_synth-like_CS"/>
</dbReference>
<keyword evidence="1 2" id="KW-0808">Transferase</keyword>
<dbReference type="EMBL" id="UGOD01000001">
    <property type="protein sequence ID" value="STX50792.1"/>
    <property type="molecule type" value="Genomic_DNA"/>
</dbReference>
<comment type="caution">
    <text evidence="2">Lacks conserved residue(s) required for the propagation of feature annotation.</text>
</comment>
<keyword evidence="2" id="KW-0133">Cell shape</keyword>
<sequence>MKYPSHLAIIMDGNRRWAKKRCLPAITGYIMGAKVAWKVLCNCLDLNIQYLTLFAFSTENWQRAQKKQSSHLVKFMTYYLAHHVERFHQKGIKIQLIGSRANLDEKMLRLLAEVEQKTAKNNQLNLLIALDYGGKWDIVNAARQLVLQVVNHKIEIDDIDEPTFAKFLTTHQSPDPELVIRTGGEIRLSNFLLWQIAYSEIYFTPVFWPDFDENELMKAFDSFNERQQSFGK</sequence>
<dbReference type="GO" id="GO:0016094">
    <property type="term" value="P:polyprenol biosynthetic process"/>
    <property type="evidence" value="ECO:0007669"/>
    <property type="project" value="TreeGrafter"/>
</dbReference>
<feature type="binding site" evidence="2">
    <location>
        <position position="181"/>
    </location>
    <ligand>
        <name>substrate</name>
    </ligand>
</feature>
<dbReference type="SUPFAM" id="SSF64005">
    <property type="entry name" value="Undecaprenyl diphosphate synthase"/>
    <property type="match status" value="1"/>
</dbReference>
<comment type="function">
    <text evidence="2">Catalyzes the sequential condensation of isopentenyl diphosphate (IPP) with (2E,6E)-farnesyl diphosphate (E,E-FPP) to yield (2Z,6Z,10Z,14Z,18Z,22Z,26Z,30Z,34E,38E)-undecaprenyl diphosphate (di-trans,octa-cis-UPP). UPP is the precursor of glycosyl carrier lipid in the biosynthesis of bacterial cell wall polysaccharide components such as peptidoglycan and lipopolysaccharide.</text>
</comment>
<proteinExistence type="inferred from homology"/>
<feature type="binding site" evidence="2">
    <location>
        <position position="61"/>
    </location>
    <ligand>
        <name>substrate</name>
    </ligand>
</feature>
<keyword evidence="2" id="KW-0460">Magnesium</keyword>
<dbReference type="GO" id="GO:0008360">
    <property type="term" value="P:regulation of cell shape"/>
    <property type="evidence" value="ECO:0007669"/>
    <property type="project" value="UniProtKB-KW"/>
</dbReference>
<keyword evidence="2" id="KW-0479">Metal-binding</keyword>
<dbReference type="CDD" id="cd00475">
    <property type="entry name" value="Cis_IPPS"/>
    <property type="match status" value="1"/>
</dbReference>
<dbReference type="Pfam" id="PF01255">
    <property type="entry name" value="Prenyltransf"/>
    <property type="match status" value="1"/>
</dbReference>
<dbReference type="GO" id="GO:0071555">
    <property type="term" value="P:cell wall organization"/>
    <property type="evidence" value="ECO:0007669"/>
    <property type="project" value="UniProtKB-KW"/>
</dbReference>
<feature type="binding site" evidence="2">
    <location>
        <position position="17"/>
    </location>
    <ligand>
        <name>substrate</name>
    </ligand>
</feature>
<feature type="active site" description="Proton acceptor" evidence="2">
    <location>
        <position position="60"/>
    </location>
</feature>
<dbReference type="OrthoDB" id="4191603at2"/>
<dbReference type="PANTHER" id="PTHR10291">
    <property type="entry name" value="DEHYDRODOLICHYL DIPHOSPHATE SYNTHASE FAMILY MEMBER"/>
    <property type="match status" value="1"/>
</dbReference>